<dbReference type="EC" id="3.5.1.4" evidence="3"/>
<feature type="active site" description="Charge relay system" evidence="5">
    <location>
        <position position="219"/>
    </location>
</feature>
<feature type="active site" description="Acyl-ester intermediate" evidence="5">
    <location>
        <position position="242"/>
    </location>
</feature>
<evidence type="ECO:0000313" key="9">
    <source>
        <dbReference type="Proteomes" id="UP000236621"/>
    </source>
</evidence>
<evidence type="ECO:0000259" key="7">
    <source>
        <dbReference type="Pfam" id="PF01425"/>
    </source>
</evidence>
<dbReference type="PANTHER" id="PTHR46072">
    <property type="entry name" value="AMIDASE-RELATED-RELATED"/>
    <property type="match status" value="1"/>
</dbReference>
<comment type="caution">
    <text evidence="8">The sequence shown here is derived from an EMBL/GenBank/DDBJ whole genome shotgun (WGS) entry which is preliminary data.</text>
</comment>
<evidence type="ECO:0000256" key="5">
    <source>
        <dbReference type="PIRSR" id="PIRSR001221-1"/>
    </source>
</evidence>
<feature type="non-terminal residue" evidence="8">
    <location>
        <position position="1"/>
    </location>
</feature>
<gene>
    <name evidence="8" type="ORF">TCAP_02014</name>
</gene>
<feature type="domain" description="Amidase" evidence="7">
    <location>
        <begin position="96"/>
        <end position="571"/>
    </location>
</feature>
<dbReference type="Gene3D" id="3.90.1300.10">
    <property type="entry name" value="Amidase signature (AS) domain"/>
    <property type="match status" value="1"/>
</dbReference>
<reference evidence="8 9" key="1">
    <citation type="submission" date="2017-08" db="EMBL/GenBank/DDBJ databases">
        <title>Harnessing the power of phylogenomics to disentangle the directionality and signatures of interkingdom host jumping in the parasitic fungal genus Tolypocladium.</title>
        <authorList>
            <person name="Quandt C.A."/>
            <person name="Patterson W."/>
            <person name="Spatafora J.W."/>
        </authorList>
    </citation>
    <scope>NUCLEOTIDE SEQUENCE [LARGE SCALE GENOMIC DNA]</scope>
    <source>
        <strain evidence="8 9">CBS 113982</strain>
    </source>
</reference>
<keyword evidence="4" id="KW-0378">Hydrolase</keyword>
<evidence type="ECO:0000256" key="2">
    <source>
        <dbReference type="ARBA" id="ARBA00009199"/>
    </source>
</evidence>
<organism evidence="8 9">
    <name type="scientific">Tolypocladium capitatum</name>
    <dbReference type="NCBI Taxonomy" id="45235"/>
    <lineage>
        <taxon>Eukaryota</taxon>
        <taxon>Fungi</taxon>
        <taxon>Dikarya</taxon>
        <taxon>Ascomycota</taxon>
        <taxon>Pezizomycotina</taxon>
        <taxon>Sordariomycetes</taxon>
        <taxon>Hypocreomycetidae</taxon>
        <taxon>Hypocreales</taxon>
        <taxon>Ophiocordycipitaceae</taxon>
        <taxon>Tolypocladium</taxon>
    </lineage>
</organism>
<keyword evidence="9" id="KW-1185">Reference proteome</keyword>
<dbReference type="InterPro" id="IPR036928">
    <property type="entry name" value="AS_sf"/>
</dbReference>
<dbReference type="InterPro" id="IPR023631">
    <property type="entry name" value="Amidase_dom"/>
</dbReference>
<name>A0A2K3QKJ9_9HYPO</name>
<dbReference type="EMBL" id="NRSZ01000308">
    <property type="protein sequence ID" value="PNY28068.1"/>
    <property type="molecule type" value="Genomic_DNA"/>
</dbReference>
<proteinExistence type="inferred from homology"/>
<dbReference type="STRING" id="45235.A0A2K3QKJ9"/>
<accession>A0A2K3QKJ9</accession>
<protein>
    <recommendedName>
        <fullName evidence="3">amidase</fullName>
        <ecNumber evidence="3">3.5.1.4</ecNumber>
    </recommendedName>
</protein>
<feature type="binding site" evidence="6">
    <location>
        <position position="219"/>
    </location>
    <ligand>
        <name>substrate</name>
    </ligand>
</feature>
<evidence type="ECO:0000256" key="6">
    <source>
        <dbReference type="PIRSR" id="PIRSR001221-2"/>
    </source>
</evidence>
<feature type="binding site" evidence="6">
    <location>
        <begin position="239"/>
        <end position="242"/>
    </location>
    <ligand>
        <name>substrate</name>
    </ligand>
</feature>
<comment type="catalytic activity">
    <reaction evidence="1">
        <text>a monocarboxylic acid amide + H2O = a monocarboxylate + NH4(+)</text>
        <dbReference type="Rhea" id="RHEA:12020"/>
        <dbReference type="ChEBI" id="CHEBI:15377"/>
        <dbReference type="ChEBI" id="CHEBI:28938"/>
        <dbReference type="ChEBI" id="CHEBI:35757"/>
        <dbReference type="ChEBI" id="CHEBI:83628"/>
        <dbReference type="EC" id="3.5.1.4"/>
    </reaction>
</comment>
<dbReference type="PANTHER" id="PTHR46072:SF10">
    <property type="entry name" value="ACETAMIDASE"/>
    <property type="match status" value="1"/>
</dbReference>
<dbReference type="GO" id="GO:0004040">
    <property type="term" value="F:amidase activity"/>
    <property type="evidence" value="ECO:0007669"/>
    <property type="project" value="UniProtKB-EC"/>
</dbReference>
<dbReference type="Pfam" id="PF01425">
    <property type="entry name" value="Amidase"/>
    <property type="match status" value="1"/>
</dbReference>
<evidence type="ECO:0000256" key="3">
    <source>
        <dbReference type="ARBA" id="ARBA00012922"/>
    </source>
</evidence>
<sequence>NQLTPLLAFSTDLIPSTLTSLVLQSKTDLDPTMFLLDYLQHRRDCRFKQDERTSRIRALAAYHAPFSVLDRETINRPIEELVQDVQRDPRKASDLLLTYGKVALKAHAKTNCVTEILIKDAEEWIKDGSINFKGPLAGIPISLKDTIDVKGYDSTVGMTCKVRDPRPEDGATVRLLKDLGAVPYVKTNVPITLLSFESANDIWGRSTNPYNRKYTPGGSTGGEGALLALGGRIGIGSDVAGSVRCPAHFSGIYSLKCSTGRWPKLGMSTSLPGQDGVPAVYSPMARTLNDLLYFTRAVIQKGTWNYDHSCHPMPWRADVVKEYKEKTTMRVGVFRTDGVIDPSPACKRALEMTEAALRRAGHEIVEIDPPSPYEGLYLASRLLCADGLGTVGGFLRTGEWNDRGVAQMSFYAKLPRFVKYAYYLWVRYVRRDPLWAGLLRDWHPTSTQEYWALIARREAYKRGWYEMWDDAKLDFIIAPPNATPAVPHNGMHDAVSSCAYTFLFNLIDYSAGVMPVTHVDRIKDRLPSNFGIRKLNGIARGAYKLYDAEAMHGLPVGVQVIGRRLEEEKVLTLMGRVEDALGDDQFKLLEVD</sequence>
<dbReference type="AlphaFoldDB" id="A0A2K3QKJ9"/>
<feature type="active site" description="Charge relay system" evidence="5">
    <location>
        <position position="144"/>
    </location>
</feature>
<dbReference type="PIRSF" id="PIRSF001221">
    <property type="entry name" value="Amidase_fungi"/>
    <property type="match status" value="1"/>
</dbReference>
<evidence type="ECO:0000256" key="1">
    <source>
        <dbReference type="ARBA" id="ARBA00001311"/>
    </source>
</evidence>
<feature type="binding site" evidence="6">
    <location>
        <position position="193"/>
    </location>
    <ligand>
        <name>substrate</name>
    </ligand>
</feature>
<evidence type="ECO:0000313" key="8">
    <source>
        <dbReference type="EMBL" id="PNY28068.1"/>
    </source>
</evidence>
<dbReference type="SUPFAM" id="SSF75304">
    <property type="entry name" value="Amidase signature (AS) enzymes"/>
    <property type="match status" value="1"/>
</dbReference>
<dbReference type="FunFam" id="3.90.1300.10:FF:000003">
    <property type="entry name" value="Amidase signature enzyme"/>
    <property type="match status" value="1"/>
</dbReference>
<comment type="similarity">
    <text evidence="2">Belongs to the amidase family.</text>
</comment>
<dbReference type="Proteomes" id="UP000236621">
    <property type="component" value="Unassembled WGS sequence"/>
</dbReference>
<dbReference type="OrthoDB" id="6428749at2759"/>
<evidence type="ECO:0000256" key="4">
    <source>
        <dbReference type="ARBA" id="ARBA00022801"/>
    </source>
</evidence>